<dbReference type="FunFam" id="3.30.1640.30:FF:000001">
    <property type="entry name" value="Serine protease 7"/>
    <property type="match status" value="2"/>
</dbReference>
<comment type="similarity">
    <text evidence="10">Belongs to the peptidase S1 family. CLIP subfamily.</text>
</comment>
<feature type="domain" description="Clip" evidence="14">
    <location>
        <begin position="470"/>
        <end position="524"/>
    </location>
</feature>
<dbReference type="SUPFAM" id="SSF50494">
    <property type="entry name" value="Trypsin-like serine proteases"/>
    <property type="match status" value="2"/>
</dbReference>
<dbReference type="GO" id="GO:0046872">
    <property type="term" value="F:metal ion binding"/>
    <property type="evidence" value="ECO:0007669"/>
    <property type="project" value="UniProtKB-KW"/>
</dbReference>
<dbReference type="InterPro" id="IPR018114">
    <property type="entry name" value="TRYPSIN_HIS"/>
</dbReference>
<keyword evidence="7" id="KW-0865">Zymogen</keyword>
<dbReference type="RefSeq" id="XP_017890039.2">
    <property type="nucleotide sequence ID" value="XM_018034550.2"/>
</dbReference>
<keyword evidence="15" id="KW-1185">Reference proteome</keyword>
<dbReference type="InterPro" id="IPR033116">
    <property type="entry name" value="TRYPSIN_SER"/>
</dbReference>
<dbReference type="GeneID" id="108630945"/>
<evidence type="ECO:0000256" key="1">
    <source>
        <dbReference type="ARBA" id="ARBA00022670"/>
    </source>
</evidence>
<dbReference type="InterPro" id="IPR022700">
    <property type="entry name" value="CLIP"/>
</dbReference>
<evidence type="ECO:0000256" key="6">
    <source>
        <dbReference type="ARBA" id="ARBA00022837"/>
    </source>
</evidence>
<evidence type="ECO:0000313" key="16">
    <source>
        <dbReference type="RefSeq" id="XP_017890039.2"/>
    </source>
</evidence>
<keyword evidence="2" id="KW-0479">Metal-binding</keyword>
<dbReference type="PROSITE" id="PS00134">
    <property type="entry name" value="TRYPSIN_HIS"/>
    <property type="match status" value="2"/>
</dbReference>
<keyword evidence="1 11" id="KW-0645">Protease</keyword>
<feature type="domain" description="Peptidase S1" evidence="13">
    <location>
        <begin position="143"/>
        <end position="400"/>
    </location>
</feature>
<dbReference type="Pfam" id="PF00089">
    <property type="entry name" value="Trypsin"/>
    <property type="match status" value="2"/>
</dbReference>
<dbReference type="PRINTS" id="PR00722">
    <property type="entry name" value="CHYMOTRYPSIN"/>
</dbReference>
<dbReference type="PROSITE" id="PS51888">
    <property type="entry name" value="CLIP"/>
    <property type="match status" value="2"/>
</dbReference>
<dbReference type="FunFam" id="2.40.10.10:FF:000028">
    <property type="entry name" value="Serine protease easter"/>
    <property type="match status" value="2"/>
</dbReference>
<gene>
    <name evidence="16" type="primary">LOC108630945</name>
</gene>
<dbReference type="InterPro" id="IPR038565">
    <property type="entry name" value="CLIP_sf"/>
</dbReference>
<dbReference type="PROSITE" id="PS00135">
    <property type="entry name" value="TRYPSIN_SER"/>
    <property type="match status" value="2"/>
</dbReference>
<dbReference type="GO" id="GO:0051604">
    <property type="term" value="P:protein maturation"/>
    <property type="evidence" value="ECO:0007669"/>
    <property type="project" value="UniProtKB-ARBA"/>
</dbReference>
<dbReference type="PANTHER" id="PTHR24256">
    <property type="entry name" value="TRYPTASE-RELATED"/>
    <property type="match status" value="1"/>
</dbReference>
<dbReference type="Gene3D" id="2.40.10.10">
    <property type="entry name" value="Trypsin-like serine proteases"/>
    <property type="match status" value="4"/>
</dbReference>
<dbReference type="InterPro" id="IPR001314">
    <property type="entry name" value="Peptidase_S1A"/>
</dbReference>
<dbReference type="InterPro" id="IPR001254">
    <property type="entry name" value="Trypsin_dom"/>
</dbReference>
<feature type="domain" description="Clip" evidence="14">
    <location>
        <begin position="27"/>
        <end position="80"/>
    </location>
</feature>
<evidence type="ECO:0000256" key="9">
    <source>
        <dbReference type="ARBA" id="ARBA00023180"/>
    </source>
</evidence>
<keyword evidence="8" id="KW-1015">Disulfide bond</keyword>
<dbReference type="SMART" id="SM00020">
    <property type="entry name" value="Tryp_SPc"/>
    <property type="match status" value="2"/>
</dbReference>
<evidence type="ECO:0000313" key="15">
    <source>
        <dbReference type="Proteomes" id="UP000694925"/>
    </source>
</evidence>
<dbReference type="GO" id="GO:0006508">
    <property type="term" value="P:proteolysis"/>
    <property type="evidence" value="ECO:0007669"/>
    <property type="project" value="UniProtKB-KW"/>
</dbReference>
<dbReference type="AlphaFoldDB" id="A0AAJ7NDL8"/>
<evidence type="ECO:0000256" key="3">
    <source>
        <dbReference type="ARBA" id="ARBA00022729"/>
    </source>
</evidence>
<feature type="signal peptide" evidence="12">
    <location>
        <begin position="1"/>
        <end position="20"/>
    </location>
</feature>
<reference evidence="16" key="1">
    <citation type="submission" date="2025-08" db="UniProtKB">
        <authorList>
            <consortium name="RefSeq"/>
        </authorList>
    </citation>
    <scope>IDENTIFICATION</scope>
    <source>
        <tissue evidence="16">Whole body</tissue>
    </source>
</reference>
<evidence type="ECO:0000256" key="7">
    <source>
        <dbReference type="ARBA" id="ARBA00023145"/>
    </source>
</evidence>
<dbReference type="Proteomes" id="UP000694925">
    <property type="component" value="Unplaced"/>
</dbReference>
<sequence length="823" mass="90029">MINSFSVAVLHTITISCAVAQLQGQSDCVTPNRAPGLCIGIRNCPQLLNALQARPLQPKVVDFLRESQCGFEGSDPRVCCPFQSGGGDGYENRDGGTDSFNPFFQQQDFGGNNGNANNANLQYDLSNNPLLPTDCGKDLSQRIVGGERTELDEFPWMALLEYVRPTGKSLSCGGVLISRRYVLTAAHCIKGKDMPSTWRLESVRLGEYDTSSDRDCIQDGEDSVICADDPVTIGIEEQITHENYRPTARDQRYDIALLRLARDVVFTNYIKPICLPPSSVIGKKVFVAGWGKTENGSSSNVKLKLGLPLSDAEQCQSTYGSAGLTLGYGQFCAGGQKGKDSCRGDSGGPLMSVDRDRDGNGKWTAVGIVSFGPSPCGMAGWPGVYTRVADFVPWILSKMRLFQPQDPAVFHVVDLPIRTGSEKNPRTILYRTQMHILDQTIRSSKYTDMIQRIVLFGLLFLSGTSSAQDSCIIPDNKLGVCINIHNCQPVLDILRQQQPLSRETLAYLHGLQCGFEGKDPKVCCEQRQTPPVAVTKDPAPPDVTNHRNVHLVNRDDCGPVTQSKILGGNQTSVIEFPWMALLAYDLGNPLPEFRCGGSLINKRYVLTAAHCVTSLPSNLRLIGVRLGDHDLASERDCDRYPNGTEVICAAPYQDFEIESTHPHPEYSRGKLKNDIALIRLSRDADIGPSNVRPICLPIGTAVTPTQTKVRVTGWGATEKGTRSLKLLQVSLSPVSLEECAETYKSKVQIWYKQMCAGGKSGKDSCQGDSGGPLQAPSVYNNNPIYVQYGLVSFGPQNCGTEGAPGVYTRILYYMDWILDTIRS</sequence>
<evidence type="ECO:0000256" key="4">
    <source>
        <dbReference type="ARBA" id="ARBA00022801"/>
    </source>
</evidence>
<dbReference type="FunFam" id="2.40.10.10:FF:000078">
    <property type="entry name" value="Serine protease H137"/>
    <property type="match status" value="2"/>
</dbReference>
<dbReference type="KEGG" id="ccal:108630945"/>
<dbReference type="InterPro" id="IPR009003">
    <property type="entry name" value="Peptidase_S1_PA"/>
</dbReference>
<evidence type="ECO:0000256" key="11">
    <source>
        <dbReference type="RuleBase" id="RU363034"/>
    </source>
</evidence>
<dbReference type="CDD" id="cd00190">
    <property type="entry name" value="Tryp_SPc"/>
    <property type="match status" value="2"/>
</dbReference>
<evidence type="ECO:0000256" key="2">
    <source>
        <dbReference type="ARBA" id="ARBA00022723"/>
    </source>
</evidence>
<dbReference type="Pfam" id="PF12032">
    <property type="entry name" value="CLIP"/>
    <property type="match status" value="2"/>
</dbReference>
<keyword evidence="6" id="KW-0106">Calcium</keyword>
<dbReference type="GO" id="GO:0004252">
    <property type="term" value="F:serine-type endopeptidase activity"/>
    <property type="evidence" value="ECO:0007669"/>
    <property type="project" value="InterPro"/>
</dbReference>
<dbReference type="InterPro" id="IPR051487">
    <property type="entry name" value="Ser/Thr_Proteases_Immune/Dev"/>
</dbReference>
<accession>A0AAJ7NDL8</accession>
<keyword evidence="5 11" id="KW-0720">Serine protease</keyword>
<evidence type="ECO:0000259" key="14">
    <source>
        <dbReference type="PROSITE" id="PS51888"/>
    </source>
</evidence>
<name>A0AAJ7NDL8_9HYME</name>
<evidence type="ECO:0000259" key="13">
    <source>
        <dbReference type="PROSITE" id="PS50240"/>
    </source>
</evidence>
<protein>
    <submittedName>
        <fullName evidence="16">Uncharacterized protein LOC108630945</fullName>
    </submittedName>
</protein>
<feature type="chain" id="PRO_5042470033" evidence="12">
    <location>
        <begin position="21"/>
        <end position="823"/>
    </location>
</feature>
<evidence type="ECO:0000256" key="10">
    <source>
        <dbReference type="ARBA" id="ARBA00024195"/>
    </source>
</evidence>
<organism evidence="15 16">
    <name type="scientific">Ceratina calcarata</name>
    <dbReference type="NCBI Taxonomy" id="156304"/>
    <lineage>
        <taxon>Eukaryota</taxon>
        <taxon>Metazoa</taxon>
        <taxon>Ecdysozoa</taxon>
        <taxon>Arthropoda</taxon>
        <taxon>Hexapoda</taxon>
        <taxon>Insecta</taxon>
        <taxon>Pterygota</taxon>
        <taxon>Neoptera</taxon>
        <taxon>Endopterygota</taxon>
        <taxon>Hymenoptera</taxon>
        <taxon>Apocrita</taxon>
        <taxon>Aculeata</taxon>
        <taxon>Apoidea</taxon>
        <taxon>Anthophila</taxon>
        <taxon>Apidae</taxon>
        <taxon>Ceratina</taxon>
        <taxon>Zadontomerus</taxon>
    </lineage>
</organism>
<keyword evidence="4 11" id="KW-0378">Hydrolase</keyword>
<dbReference type="PROSITE" id="PS50240">
    <property type="entry name" value="TRYPSIN_DOM"/>
    <property type="match status" value="2"/>
</dbReference>
<dbReference type="SMART" id="SM00680">
    <property type="entry name" value="CLIP"/>
    <property type="match status" value="2"/>
</dbReference>
<evidence type="ECO:0000256" key="12">
    <source>
        <dbReference type="SAM" id="SignalP"/>
    </source>
</evidence>
<feature type="domain" description="Peptidase S1" evidence="13">
    <location>
        <begin position="565"/>
        <end position="822"/>
    </location>
</feature>
<dbReference type="InterPro" id="IPR043504">
    <property type="entry name" value="Peptidase_S1_PA_chymotrypsin"/>
</dbReference>
<proteinExistence type="inferred from homology"/>
<evidence type="ECO:0000256" key="5">
    <source>
        <dbReference type="ARBA" id="ARBA00022825"/>
    </source>
</evidence>
<evidence type="ECO:0000256" key="8">
    <source>
        <dbReference type="ARBA" id="ARBA00023157"/>
    </source>
</evidence>
<keyword evidence="9" id="KW-0325">Glycoprotein</keyword>
<dbReference type="Gene3D" id="3.30.1640.30">
    <property type="match status" value="2"/>
</dbReference>
<keyword evidence="3 12" id="KW-0732">Signal</keyword>